<protein>
    <recommendedName>
        <fullName evidence="4">Phospholipase A2</fullName>
    </recommendedName>
</protein>
<dbReference type="AlphaFoldDB" id="A0A8J3Y3C9"/>
<dbReference type="Proteomes" id="UP000652013">
    <property type="component" value="Unassembled WGS sequence"/>
</dbReference>
<sequence>MPAARRALLALLATAALVLGLANPAAAATAAQKLAVLSSWTQTSAASYAAWNTARADRGAWGPYGFDWTTDDCSSSPDRPLGFDFRLACKRHDFGYRNYKKAGLFAANRARLDNAFHADLKRKCATYSPVVRPACYSLAWTYYTAVDAFGSLAAVEPADVERAERLIG</sequence>
<dbReference type="InterPro" id="IPR036444">
    <property type="entry name" value="PLipase_A2_dom_sf"/>
</dbReference>
<dbReference type="EMBL" id="BOOY01000001">
    <property type="protein sequence ID" value="GIJ00714.1"/>
    <property type="molecule type" value="Genomic_DNA"/>
</dbReference>
<organism evidence="2 3">
    <name type="scientific">Spirilliplanes yamanashiensis</name>
    <dbReference type="NCBI Taxonomy" id="42233"/>
    <lineage>
        <taxon>Bacteria</taxon>
        <taxon>Bacillati</taxon>
        <taxon>Actinomycetota</taxon>
        <taxon>Actinomycetes</taxon>
        <taxon>Micromonosporales</taxon>
        <taxon>Micromonosporaceae</taxon>
        <taxon>Spirilliplanes</taxon>
    </lineage>
</organism>
<evidence type="ECO:0000313" key="3">
    <source>
        <dbReference type="Proteomes" id="UP000652013"/>
    </source>
</evidence>
<keyword evidence="1" id="KW-0732">Signal</keyword>
<keyword evidence="3" id="KW-1185">Reference proteome</keyword>
<feature type="chain" id="PRO_5035197390" description="Phospholipase A2" evidence="1">
    <location>
        <begin position="28"/>
        <end position="168"/>
    </location>
</feature>
<dbReference type="GO" id="GO:0006644">
    <property type="term" value="P:phospholipid metabolic process"/>
    <property type="evidence" value="ECO:0007669"/>
    <property type="project" value="InterPro"/>
</dbReference>
<evidence type="ECO:0000313" key="2">
    <source>
        <dbReference type="EMBL" id="GIJ00714.1"/>
    </source>
</evidence>
<accession>A0A8J3Y3C9</accession>
<dbReference type="GO" id="GO:0050482">
    <property type="term" value="P:arachidonate secretion"/>
    <property type="evidence" value="ECO:0007669"/>
    <property type="project" value="InterPro"/>
</dbReference>
<name>A0A8J3Y3C9_9ACTN</name>
<dbReference type="InterPro" id="IPR006311">
    <property type="entry name" value="TAT_signal"/>
</dbReference>
<proteinExistence type="predicted"/>
<comment type="caution">
    <text evidence="2">The sequence shown here is derived from an EMBL/GenBank/DDBJ whole genome shotgun (WGS) entry which is preliminary data.</text>
</comment>
<dbReference type="PROSITE" id="PS51318">
    <property type="entry name" value="TAT"/>
    <property type="match status" value="1"/>
</dbReference>
<dbReference type="InterPro" id="IPR015141">
    <property type="entry name" value="PLipase_A2_prok/fun"/>
</dbReference>
<dbReference type="Gene3D" id="1.20.90.10">
    <property type="entry name" value="Phospholipase A2 domain"/>
    <property type="match status" value="1"/>
</dbReference>
<dbReference type="GO" id="GO:0004623">
    <property type="term" value="F:phospholipase A2 activity"/>
    <property type="evidence" value="ECO:0007669"/>
    <property type="project" value="InterPro"/>
</dbReference>
<evidence type="ECO:0008006" key="4">
    <source>
        <dbReference type="Google" id="ProtNLM"/>
    </source>
</evidence>
<gene>
    <name evidence="2" type="ORF">Sya03_00660</name>
</gene>
<evidence type="ECO:0000256" key="1">
    <source>
        <dbReference type="SAM" id="SignalP"/>
    </source>
</evidence>
<dbReference type="RefSeq" id="WP_203936053.1">
    <property type="nucleotide sequence ID" value="NZ_BAAAGJ010000024.1"/>
</dbReference>
<reference evidence="2" key="1">
    <citation type="submission" date="2021-01" db="EMBL/GenBank/DDBJ databases">
        <title>Whole genome shotgun sequence of Spirilliplanes yamanashiensis NBRC 15828.</title>
        <authorList>
            <person name="Komaki H."/>
            <person name="Tamura T."/>
        </authorList>
    </citation>
    <scope>NUCLEOTIDE SEQUENCE</scope>
    <source>
        <strain evidence="2">NBRC 15828</strain>
    </source>
</reference>
<dbReference type="SUPFAM" id="SSF48619">
    <property type="entry name" value="Phospholipase A2, PLA2"/>
    <property type="match status" value="1"/>
</dbReference>
<dbReference type="Pfam" id="PF09056">
    <property type="entry name" value="Phospholip_A2_3"/>
    <property type="match status" value="1"/>
</dbReference>
<feature type="signal peptide" evidence="1">
    <location>
        <begin position="1"/>
        <end position="27"/>
    </location>
</feature>